<protein>
    <submittedName>
        <fullName evidence="3">Uncharacterized protein</fullName>
    </submittedName>
</protein>
<comment type="caution">
    <text evidence="3">The sequence shown here is derived from an EMBL/GenBank/DDBJ whole genome shotgun (WGS) entry which is preliminary data.</text>
</comment>
<keyword evidence="2" id="KW-1133">Transmembrane helix</keyword>
<dbReference type="AlphaFoldDB" id="A0A1G2M8Z4"/>
<evidence type="ECO:0000313" key="4">
    <source>
        <dbReference type="Proteomes" id="UP000178121"/>
    </source>
</evidence>
<accession>A0A1G2M8Z4</accession>
<dbReference type="InterPro" id="IPR007713">
    <property type="entry name" value="TMP_rpt"/>
</dbReference>
<keyword evidence="2" id="KW-0472">Membrane</keyword>
<feature type="transmembrane region" description="Helical" evidence="2">
    <location>
        <begin position="27"/>
        <end position="47"/>
    </location>
</feature>
<dbReference type="EMBL" id="MHRI01000030">
    <property type="protein sequence ID" value="OHA20367.1"/>
    <property type="molecule type" value="Genomic_DNA"/>
</dbReference>
<reference evidence="3 4" key="1">
    <citation type="journal article" date="2016" name="Nat. Commun.">
        <title>Thousands of microbial genomes shed light on interconnected biogeochemical processes in an aquifer system.</title>
        <authorList>
            <person name="Anantharaman K."/>
            <person name="Brown C.T."/>
            <person name="Hug L.A."/>
            <person name="Sharon I."/>
            <person name="Castelle C.J."/>
            <person name="Probst A.J."/>
            <person name="Thomas B.C."/>
            <person name="Singh A."/>
            <person name="Wilkins M.J."/>
            <person name="Karaoz U."/>
            <person name="Brodie E.L."/>
            <person name="Williams K.H."/>
            <person name="Hubbard S.S."/>
            <person name="Banfield J.F."/>
        </authorList>
    </citation>
    <scope>NUCLEOTIDE SEQUENCE [LARGE SCALE GENOMIC DNA]</scope>
</reference>
<gene>
    <name evidence="3" type="ORF">A2849_01155</name>
</gene>
<sequence>MVGLLAVLSLIVPRSASAYLDPGTGSFIIQVLLAAVAGVGYLVKVFWNGIKNFFSSLFSSKRKTPPEGMSTNHDQDQKGTS</sequence>
<evidence type="ECO:0000256" key="2">
    <source>
        <dbReference type="SAM" id="Phobius"/>
    </source>
</evidence>
<dbReference type="Pfam" id="PF05017">
    <property type="entry name" value="TMP"/>
    <property type="match status" value="1"/>
</dbReference>
<dbReference type="Proteomes" id="UP000178121">
    <property type="component" value="Unassembled WGS sequence"/>
</dbReference>
<feature type="region of interest" description="Disordered" evidence="1">
    <location>
        <begin position="60"/>
        <end position="81"/>
    </location>
</feature>
<proteinExistence type="predicted"/>
<name>A0A1G2M8Z4_9BACT</name>
<organism evidence="3 4">
    <name type="scientific">Candidatus Taylorbacteria bacterium RIFCSPHIGHO2_01_FULL_51_15</name>
    <dbReference type="NCBI Taxonomy" id="1802304"/>
    <lineage>
        <taxon>Bacteria</taxon>
        <taxon>Candidatus Tayloriibacteriota</taxon>
    </lineage>
</organism>
<keyword evidence="2" id="KW-0812">Transmembrane</keyword>
<evidence type="ECO:0000256" key="1">
    <source>
        <dbReference type="SAM" id="MobiDB-lite"/>
    </source>
</evidence>
<evidence type="ECO:0000313" key="3">
    <source>
        <dbReference type="EMBL" id="OHA20367.1"/>
    </source>
</evidence>